<accession>A0A5C2STC8</accession>
<dbReference type="Proteomes" id="UP000313359">
    <property type="component" value="Unassembled WGS sequence"/>
</dbReference>
<proteinExistence type="predicted"/>
<evidence type="ECO:0000313" key="2">
    <source>
        <dbReference type="Proteomes" id="UP000313359"/>
    </source>
</evidence>
<keyword evidence="2" id="KW-1185">Reference proteome</keyword>
<dbReference type="AlphaFoldDB" id="A0A5C2STC8"/>
<dbReference type="EMBL" id="ML122251">
    <property type="protein sequence ID" value="RPD66638.1"/>
    <property type="molecule type" value="Genomic_DNA"/>
</dbReference>
<reference evidence="1" key="1">
    <citation type="journal article" date="2018" name="Genome Biol. Evol.">
        <title>Genomics and development of Lentinus tigrinus, a white-rot wood-decaying mushroom with dimorphic fruiting bodies.</title>
        <authorList>
            <person name="Wu B."/>
            <person name="Xu Z."/>
            <person name="Knudson A."/>
            <person name="Carlson A."/>
            <person name="Chen N."/>
            <person name="Kovaka S."/>
            <person name="LaButti K."/>
            <person name="Lipzen A."/>
            <person name="Pennachio C."/>
            <person name="Riley R."/>
            <person name="Schakwitz W."/>
            <person name="Umezawa K."/>
            <person name="Ohm R.A."/>
            <person name="Grigoriev I.V."/>
            <person name="Nagy L.G."/>
            <person name="Gibbons J."/>
            <person name="Hibbett D."/>
        </authorList>
    </citation>
    <scope>NUCLEOTIDE SEQUENCE [LARGE SCALE GENOMIC DNA]</scope>
    <source>
        <strain evidence="1">ALCF2SS1-6</strain>
    </source>
</reference>
<name>A0A5C2STC8_9APHY</name>
<gene>
    <name evidence="1" type="ORF">L227DRAFT_150820</name>
</gene>
<sequence length="115" mass="12422">MYGATQSAKHHLLWRRRRRPSNNTCSLGRLLADRPQRGSPDSLRVQRSVIAITILQMLPVGCHGGKKAEACVTARASQYRIRCALLPASGGCEEPLSRSVAVAGNSCELAIGVQL</sequence>
<evidence type="ECO:0000313" key="1">
    <source>
        <dbReference type="EMBL" id="RPD66638.1"/>
    </source>
</evidence>
<protein>
    <submittedName>
        <fullName evidence="1">Uncharacterized protein</fullName>
    </submittedName>
</protein>
<organism evidence="1 2">
    <name type="scientific">Lentinus tigrinus ALCF2SS1-6</name>
    <dbReference type="NCBI Taxonomy" id="1328759"/>
    <lineage>
        <taxon>Eukaryota</taxon>
        <taxon>Fungi</taxon>
        <taxon>Dikarya</taxon>
        <taxon>Basidiomycota</taxon>
        <taxon>Agaricomycotina</taxon>
        <taxon>Agaricomycetes</taxon>
        <taxon>Polyporales</taxon>
        <taxon>Polyporaceae</taxon>
        <taxon>Lentinus</taxon>
    </lineage>
</organism>